<organism evidence="1 2">
    <name type="scientific">Funneliformis geosporum</name>
    <dbReference type="NCBI Taxonomy" id="1117311"/>
    <lineage>
        <taxon>Eukaryota</taxon>
        <taxon>Fungi</taxon>
        <taxon>Fungi incertae sedis</taxon>
        <taxon>Mucoromycota</taxon>
        <taxon>Glomeromycotina</taxon>
        <taxon>Glomeromycetes</taxon>
        <taxon>Glomerales</taxon>
        <taxon>Glomeraceae</taxon>
        <taxon>Funneliformis</taxon>
    </lineage>
</organism>
<reference evidence="1" key="1">
    <citation type="submission" date="2022-08" db="EMBL/GenBank/DDBJ databases">
        <authorList>
            <person name="Kallberg Y."/>
            <person name="Tangrot J."/>
            <person name="Rosling A."/>
        </authorList>
    </citation>
    <scope>NUCLEOTIDE SEQUENCE</scope>
    <source>
        <strain evidence="1">Wild A</strain>
    </source>
</reference>
<accession>A0A9W4T7R9</accession>
<gene>
    <name evidence="1" type="ORF">FWILDA_LOCUS16947</name>
</gene>
<evidence type="ECO:0000313" key="2">
    <source>
        <dbReference type="Proteomes" id="UP001153678"/>
    </source>
</evidence>
<name>A0A9W4T7R9_9GLOM</name>
<dbReference type="AlphaFoldDB" id="A0A9W4T7R9"/>
<evidence type="ECO:0000313" key="1">
    <source>
        <dbReference type="EMBL" id="CAI2195181.1"/>
    </source>
</evidence>
<dbReference type="EMBL" id="CAMKVN010012047">
    <property type="protein sequence ID" value="CAI2195181.1"/>
    <property type="molecule type" value="Genomic_DNA"/>
</dbReference>
<protein>
    <submittedName>
        <fullName evidence="1">5233_t:CDS:1</fullName>
    </submittedName>
</protein>
<feature type="non-terminal residue" evidence="1">
    <location>
        <position position="1"/>
    </location>
</feature>
<keyword evidence="2" id="KW-1185">Reference proteome</keyword>
<dbReference type="Proteomes" id="UP001153678">
    <property type="component" value="Unassembled WGS sequence"/>
</dbReference>
<proteinExistence type="predicted"/>
<sequence length="93" mass="10989">YVLWNPLIDMKKLNEANYIMDYLGSIFNKTIHYFNYVNIHLWISIESKAFKLCKSPADGRISDYTLNNQKNTRSSVFLEVTSPKHEDEEKKIN</sequence>
<comment type="caution">
    <text evidence="1">The sequence shown here is derived from an EMBL/GenBank/DDBJ whole genome shotgun (WGS) entry which is preliminary data.</text>
</comment>